<name>K1TTL8_9ZZZZ</name>
<feature type="non-terminal residue" evidence="1">
    <location>
        <position position="30"/>
    </location>
</feature>
<dbReference type="EMBL" id="AJWZ01001659">
    <property type="protein sequence ID" value="EKC73143.1"/>
    <property type="molecule type" value="Genomic_DNA"/>
</dbReference>
<gene>
    <name evidence="1" type="ORF">OBE_02537</name>
</gene>
<reference evidence="1" key="1">
    <citation type="journal article" date="2013" name="Environ. Microbiol.">
        <title>Microbiota from the distal guts of lean and obese adolescents exhibit partial functional redundancy besides clear differences in community structure.</title>
        <authorList>
            <person name="Ferrer M."/>
            <person name="Ruiz A."/>
            <person name="Lanza F."/>
            <person name="Haange S.B."/>
            <person name="Oberbach A."/>
            <person name="Till H."/>
            <person name="Bargiela R."/>
            <person name="Campoy C."/>
            <person name="Segura M.T."/>
            <person name="Richter M."/>
            <person name="von Bergen M."/>
            <person name="Seifert J."/>
            <person name="Suarez A."/>
        </authorList>
    </citation>
    <scope>NUCLEOTIDE SEQUENCE</scope>
</reference>
<proteinExistence type="predicted"/>
<protein>
    <submittedName>
        <fullName evidence="1">Uncharacterized protein</fullName>
    </submittedName>
</protein>
<dbReference type="AlphaFoldDB" id="K1TTL8"/>
<sequence>MFWIKNKIGKSENIDLFEEYTVKMQNPMKV</sequence>
<comment type="caution">
    <text evidence="1">The sequence shown here is derived from an EMBL/GenBank/DDBJ whole genome shotgun (WGS) entry which is preliminary data.</text>
</comment>
<organism evidence="1">
    <name type="scientific">human gut metagenome</name>
    <dbReference type="NCBI Taxonomy" id="408170"/>
    <lineage>
        <taxon>unclassified sequences</taxon>
        <taxon>metagenomes</taxon>
        <taxon>organismal metagenomes</taxon>
    </lineage>
</organism>
<evidence type="ECO:0000313" key="1">
    <source>
        <dbReference type="EMBL" id="EKC73143.1"/>
    </source>
</evidence>
<accession>K1TTL8</accession>